<accession>A0AAE0TYI0</accession>
<evidence type="ECO:0000313" key="2">
    <source>
        <dbReference type="Proteomes" id="UP001287356"/>
    </source>
</evidence>
<dbReference type="Proteomes" id="UP001287356">
    <property type="component" value="Unassembled WGS sequence"/>
</dbReference>
<proteinExistence type="predicted"/>
<keyword evidence="2" id="KW-1185">Reference proteome</keyword>
<protein>
    <submittedName>
        <fullName evidence="1">Uncharacterized protein</fullName>
    </submittedName>
</protein>
<reference evidence="1" key="1">
    <citation type="journal article" date="2023" name="Mol. Phylogenet. Evol.">
        <title>Genome-scale phylogeny and comparative genomics of the fungal order Sordariales.</title>
        <authorList>
            <person name="Hensen N."/>
            <person name="Bonometti L."/>
            <person name="Westerberg I."/>
            <person name="Brannstrom I.O."/>
            <person name="Guillou S."/>
            <person name="Cros-Aarteil S."/>
            <person name="Calhoun S."/>
            <person name="Haridas S."/>
            <person name="Kuo A."/>
            <person name="Mondo S."/>
            <person name="Pangilinan J."/>
            <person name="Riley R."/>
            <person name="LaButti K."/>
            <person name="Andreopoulos B."/>
            <person name="Lipzen A."/>
            <person name="Chen C."/>
            <person name="Yan M."/>
            <person name="Daum C."/>
            <person name="Ng V."/>
            <person name="Clum A."/>
            <person name="Steindorff A."/>
            <person name="Ohm R.A."/>
            <person name="Martin F."/>
            <person name="Silar P."/>
            <person name="Natvig D.O."/>
            <person name="Lalanne C."/>
            <person name="Gautier V."/>
            <person name="Ament-Velasquez S.L."/>
            <person name="Kruys A."/>
            <person name="Hutchinson M.I."/>
            <person name="Powell A.J."/>
            <person name="Barry K."/>
            <person name="Miller A.N."/>
            <person name="Grigoriev I.V."/>
            <person name="Debuchy R."/>
            <person name="Gladieux P."/>
            <person name="Hiltunen Thoren M."/>
            <person name="Johannesson H."/>
        </authorList>
    </citation>
    <scope>NUCLEOTIDE SEQUENCE</scope>
    <source>
        <strain evidence="1">CBS 958.72</strain>
    </source>
</reference>
<dbReference type="EMBL" id="JAULSN010000001">
    <property type="protein sequence ID" value="KAK3384100.1"/>
    <property type="molecule type" value="Genomic_DNA"/>
</dbReference>
<reference evidence="1" key="2">
    <citation type="submission" date="2023-06" db="EMBL/GenBank/DDBJ databases">
        <authorList>
            <consortium name="Lawrence Berkeley National Laboratory"/>
            <person name="Haridas S."/>
            <person name="Hensen N."/>
            <person name="Bonometti L."/>
            <person name="Westerberg I."/>
            <person name="Brannstrom I.O."/>
            <person name="Guillou S."/>
            <person name="Cros-Aarteil S."/>
            <person name="Calhoun S."/>
            <person name="Kuo A."/>
            <person name="Mondo S."/>
            <person name="Pangilinan J."/>
            <person name="Riley R."/>
            <person name="Labutti K."/>
            <person name="Andreopoulos B."/>
            <person name="Lipzen A."/>
            <person name="Chen C."/>
            <person name="Yanf M."/>
            <person name="Daum C."/>
            <person name="Ng V."/>
            <person name="Clum A."/>
            <person name="Steindorff A."/>
            <person name="Ohm R."/>
            <person name="Martin F."/>
            <person name="Silar P."/>
            <person name="Natvig D."/>
            <person name="Lalanne C."/>
            <person name="Gautier V."/>
            <person name="Ament-Velasquez S.L."/>
            <person name="Kruys A."/>
            <person name="Hutchinson M.I."/>
            <person name="Powell A.J."/>
            <person name="Barry K."/>
            <person name="Miller A.N."/>
            <person name="Grigoriev I.V."/>
            <person name="Debuchy R."/>
            <person name="Gladieux P."/>
            <person name="Thoren M.H."/>
            <person name="Johannesson H."/>
        </authorList>
    </citation>
    <scope>NUCLEOTIDE SEQUENCE</scope>
    <source>
        <strain evidence="1">CBS 958.72</strain>
    </source>
</reference>
<name>A0AAE0TYI0_9PEZI</name>
<evidence type="ECO:0000313" key="1">
    <source>
        <dbReference type="EMBL" id="KAK3384100.1"/>
    </source>
</evidence>
<comment type="caution">
    <text evidence="1">The sequence shown here is derived from an EMBL/GenBank/DDBJ whole genome shotgun (WGS) entry which is preliminary data.</text>
</comment>
<sequence>MTTDRPYDFTDVLLFSNSPSDVELEVKKAGPIIRGEVKDLQGTQGLHSGFTISDTISGYRALCHAPPGFMGKIVAIYIHSNLDEVWEKIWIREGTEANATKVPPTGVVSGEHLRDPGEIPDKTGTQNVHRPHVTFNRLTNKNHPFLKQGQKTSQMIIPTGLQRILFARHEVPHGGTTNDNPYGVDLYHTRMEKWKITKFQPTVGTMPKEEYWG</sequence>
<dbReference type="AlphaFoldDB" id="A0AAE0TYI0"/>
<organism evidence="1 2">
    <name type="scientific">Lasiosphaeria ovina</name>
    <dbReference type="NCBI Taxonomy" id="92902"/>
    <lineage>
        <taxon>Eukaryota</taxon>
        <taxon>Fungi</taxon>
        <taxon>Dikarya</taxon>
        <taxon>Ascomycota</taxon>
        <taxon>Pezizomycotina</taxon>
        <taxon>Sordariomycetes</taxon>
        <taxon>Sordariomycetidae</taxon>
        <taxon>Sordariales</taxon>
        <taxon>Lasiosphaeriaceae</taxon>
        <taxon>Lasiosphaeria</taxon>
    </lineage>
</organism>
<gene>
    <name evidence="1" type="ORF">B0T24DRAFT_588696</name>
</gene>